<dbReference type="SUPFAM" id="SSF63829">
    <property type="entry name" value="Calcium-dependent phosphotriesterase"/>
    <property type="match status" value="3"/>
</dbReference>
<dbReference type="InterPro" id="IPR050640">
    <property type="entry name" value="Bact_2-comp_sensor_kinase"/>
</dbReference>
<reference evidence="5 6" key="1">
    <citation type="submission" date="2020-01" db="EMBL/GenBank/DDBJ databases">
        <authorList>
            <person name="Kim M.K."/>
        </authorList>
    </citation>
    <scope>NUCLEOTIDE SEQUENCE [LARGE SCALE GENOMIC DNA]</scope>
    <source>
        <strain evidence="5 6">BT213</strain>
    </source>
</reference>
<organism evidence="5 6">
    <name type="scientific">Pontibacter fetidus</name>
    <dbReference type="NCBI Taxonomy" id="2700082"/>
    <lineage>
        <taxon>Bacteria</taxon>
        <taxon>Pseudomonadati</taxon>
        <taxon>Bacteroidota</taxon>
        <taxon>Cytophagia</taxon>
        <taxon>Cytophagales</taxon>
        <taxon>Hymenobacteraceae</taxon>
        <taxon>Pontibacter</taxon>
    </lineage>
</organism>
<evidence type="ECO:0000259" key="4">
    <source>
        <dbReference type="Pfam" id="PF07495"/>
    </source>
</evidence>
<dbReference type="PANTHER" id="PTHR34220">
    <property type="entry name" value="SENSOR HISTIDINE KINASE YPDA"/>
    <property type="match status" value="1"/>
</dbReference>
<dbReference type="GO" id="GO:0000155">
    <property type="term" value="F:phosphorelay sensor kinase activity"/>
    <property type="evidence" value="ECO:0007669"/>
    <property type="project" value="InterPro"/>
</dbReference>
<dbReference type="InterPro" id="IPR010559">
    <property type="entry name" value="Sig_transdc_His_kin_internal"/>
</dbReference>
<evidence type="ECO:0000313" key="6">
    <source>
        <dbReference type="Proteomes" id="UP000478546"/>
    </source>
</evidence>
<proteinExistence type="predicted"/>
<evidence type="ECO:0008006" key="7">
    <source>
        <dbReference type="Google" id="ProtNLM"/>
    </source>
</evidence>
<dbReference type="AlphaFoldDB" id="A0A6B2H6Y8"/>
<dbReference type="RefSeq" id="WP_162346691.1">
    <property type="nucleotide sequence ID" value="NZ_JAAEAA010000014.1"/>
</dbReference>
<dbReference type="PANTHER" id="PTHR34220:SF7">
    <property type="entry name" value="SENSOR HISTIDINE KINASE YPDA"/>
    <property type="match status" value="1"/>
</dbReference>
<accession>A0A6B2H6Y8</accession>
<feature type="chain" id="PRO_5025510759" description="Histidine kinase" evidence="2">
    <location>
        <begin position="24"/>
        <end position="969"/>
    </location>
</feature>
<dbReference type="InterPro" id="IPR013783">
    <property type="entry name" value="Ig-like_fold"/>
</dbReference>
<feature type="signal peptide" evidence="2">
    <location>
        <begin position="1"/>
        <end position="23"/>
    </location>
</feature>
<keyword evidence="6" id="KW-1185">Reference proteome</keyword>
<dbReference type="Gene3D" id="2.130.10.10">
    <property type="entry name" value="YVTN repeat-like/Quinoprotein amine dehydrogenase"/>
    <property type="match status" value="3"/>
</dbReference>
<dbReference type="Proteomes" id="UP000478546">
    <property type="component" value="Unassembled WGS sequence"/>
</dbReference>
<keyword evidence="1" id="KW-1133">Transmembrane helix</keyword>
<gene>
    <name evidence="5" type="ORF">GWO68_11960</name>
</gene>
<keyword evidence="1" id="KW-0472">Membrane</keyword>
<dbReference type="InterPro" id="IPR011110">
    <property type="entry name" value="Reg_prop"/>
</dbReference>
<protein>
    <recommendedName>
        <fullName evidence="7">Histidine kinase</fullName>
    </recommendedName>
</protein>
<evidence type="ECO:0000256" key="1">
    <source>
        <dbReference type="SAM" id="Phobius"/>
    </source>
</evidence>
<dbReference type="InterPro" id="IPR011123">
    <property type="entry name" value="Y_Y_Y"/>
</dbReference>
<dbReference type="Gene3D" id="2.60.40.10">
    <property type="entry name" value="Immunoglobulins"/>
    <property type="match status" value="1"/>
</dbReference>
<evidence type="ECO:0000259" key="3">
    <source>
        <dbReference type="Pfam" id="PF06580"/>
    </source>
</evidence>
<feature type="transmembrane region" description="Helical" evidence="1">
    <location>
        <begin position="741"/>
        <end position="759"/>
    </location>
</feature>
<evidence type="ECO:0000256" key="2">
    <source>
        <dbReference type="SAM" id="SignalP"/>
    </source>
</evidence>
<comment type="caution">
    <text evidence="5">The sequence shown here is derived from an EMBL/GenBank/DDBJ whole genome shotgun (WGS) entry which is preliminary data.</text>
</comment>
<sequence>MKRNRWAKLIVALVLPVLLQVTALGQSLHFNTTEVEYNNQPAKVKHLLQDKQGYTWLGTSLGLLRYTGTSYQFFPVPGKAANAPAVSAIYEDAQQQLWVGYENGLLARKKNQQLVTVIPSGKHINTPIAAILQGTDQTLWVATYGQGIYYGKGNRFYHLSAKHGLPDDYTYTLTEDKKGRIWVGTDRGIALITLKNRKPTIDVLSSGNGLPDNIVTAVKSLPNGTVWIGMQSAGVCSYDLKTGKITIPEAARNWNYGSITKLLPHQNGLWIGTDSKGVLWMPADGNHIRTLNSETAKLKVTDLLHDQEGHLWLATNSPTVLRANPAISTIPELQQQTIHSVLAARDKSIWFATDEGLFRKPENAPTQVYLSNRNKFQVVSLYEDKWGFIWIGTMGQGLLHLNPATGNYKQISVSDGLVNENVLGITGKDNELWLATLGGVSKCTVKTNGNSDAPVYTFQNYTQQNGLGINYIYQAFIDSKNRVWFATDGRGLTMLQNGKFTNFSEKEGMQGKTVYSITEDKKGNIWFSTLNFGVCKFDGKTFRNYSLKDGLYDLNITSIAADKLGNILLMNRSGLDVLHPETGTVLFYGKDAGISNPDPNLNVVSSATDGQVWFGTQNGLICYNPAFSPKQFRPNTRLQDVQVFFKSVLNQQDHTFSYDNNHLTFEYTGLWFQNPEDVTYRVKLEGYDRNWTNSRNYTITYPNLAPGKYTFKVASSATADFSGVETVNYSFEIRPPFWRTYWFYTFTFMGVMAGLYLFIKGREKRLRETERQEKDKVMFQFETLKSQVNPHFLFNSFNTLISTIEEDPDAAVVYVERLSDFFRVMLTLREKNLISLQEELDLIRDYAFLQQQRYRDNLQVIINVPDSALTKYVAPLTLQLLLENAIKHNIISKARPLFVSVFVQGEYVVVQNNCQPKQTPELSTKIGLQNIRSRYHLLGARPIKVDQTQEYFTVSIPLLDQAENERINN</sequence>
<name>A0A6B2H6Y8_9BACT</name>
<dbReference type="Pfam" id="PF07494">
    <property type="entry name" value="Reg_prop"/>
    <property type="match status" value="3"/>
</dbReference>
<evidence type="ECO:0000313" key="5">
    <source>
        <dbReference type="EMBL" id="NDK56636.1"/>
    </source>
</evidence>
<dbReference type="GO" id="GO:0016020">
    <property type="term" value="C:membrane"/>
    <property type="evidence" value="ECO:0007669"/>
    <property type="project" value="InterPro"/>
</dbReference>
<dbReference type="InterPro" id="IPR015943">
    <property type="entry name" value="WD40/YVTN_repeat-like_dom_sf"/>
</dbReference>
<feature type="domain" description="Two component regulator three Y" evidence="4">
    <location>
        <begin position="672"/>
        <end position="715"/>
    </location>
</feature>
<dbReference type="EMBL" id="JAAEAA010000014">
    <property type="protein sequence ID" value="NDK56636.1"/>
    <property type="molecule type" value="Genomic_DNA"/>
</dbReference>
<feature type="domain" description="Signal transduction histidine kinase internal region" evidence="3">
    <location>
        <begin position="780"/>
        <end position="858"/>
    </location>
</feature>
<dbReference type="Pfam" id="PF06580">
    <property type="entry name" value="His_kinase"/>
    <property type="match status" value="1"/>
</dbReference>
<keyword evidence="1" id="KW-0812">Transmembrane</keyword>
<keyword evidence="2" id="KW-0732">Signal</keyword>
<dbReference type="Pfam" id="PF07495">
    <property type="entry name" value="Y_Y_Y"/>
    <property type="match status" value="1"/>
</dbReference>